<evidence type="ECO:0000256" key="1">
    <source>
        <dbReference type="SAM" id="Coils"/>
    </source>
</evidence>
<dbReference type="RefSeq" id="WP_097234130.1">
    <property type="nucleotide sequence ID" value="NZ_OCNE01000052.1"/>
</dbReference>
<evidence type="ECO:0000313" key="3">
    <source>
        <dbReference type="Proteomes" id="UP000219072"/>
    </source>
</evidence>
<proteinExistence type="predicted"/>
<organism evidence="2 3">
    <name type="scientific">Streptomyces zhaozhouensis</name>
    <dbReference type="NCBI Taxonomy" id="1300267"/>
    <lineage>
        <taxon>Bacteria</taxon>
        <taxon>Bacillati</taxon>
        <taxon>Actinomycetota</taxon>
        <taxon>Actinomycetes</taxon>
        <taxon>Kitasatosporales</taxon>
        <taxon>Streptomycetaceae</taxon>
        <taxon>Streptomyces</taxon>
    </lineage>
</organism>
<dbReference type="Proteomes" id="UP000219072">
    <property type="component" value="Unassembled WGS sequence"/>
</dbReference>
<accession>A0A286EAU5</accession>
<sequence length="286" mass="31458">MPTMPPLPDPDHGRQLSLEDIPAPYAPRGEGVLDARERADLAVCEEAIGATHRSLLVAGRALATINRGRLYRESHPTFEAYVEDRWSLSRSYVYRMIRALPVAEAVWTIGHTELTEGQARELLPVIRRWGPEGVRIVYEAVAAMPGRPTAARLQAVVALIEEHHLARPEQTQDLVQVATATGRLQTTPPVPGPQPVVEAPADTEGGEEQAAYDVQAAAEYAAAEDLQRALRTAADDAEQLQRRLQRLADQAQHTPPLDQGAALETLQRIRRAGRQIATIRLDLEGR</sequence>
<reference evidence="2 3" key="1">
    <citation type="submission" date="2017-09" db="EMBL/GenBank/DDBJ databases">
        <authorList>
            <person name="Ehlers B."/>
            <person name="Leendertz F.H."/>
        </authorList>
    </citation>
    <scope>NUCLEOTIDE SEQUENCE [LARGE SCALE GENOMIC DNA]</scope>
    <source>
        <strain evidence="2 3">CGMCC 4.7095</strain>
    </source>
</reference>
<dbReference type="AlphaFoldDB" id="A0A286EAU5"/>
<protein>
    <submittedName>
        <fullName evidence="2">Uncharacterized protein</fullName>
    </submittedName>
</protein>
<dbReference type="EMBL" id="OCNE01000052">
    <property type="protein sequence ID" value="SOD68032.1"/>
    <property type="molecule type" value="Genomic_DNA"/>
</dbReference>
<feature type="coiled-coil region" evidence="1">
    <location>
        <begin position="223"/>
        <end position="254"/>
    </location>
</feature>
<keyword evidence="1" id="KW-0175">Coiled coil</keyword>
<name>A0A286EAU5_9ACTN</name>
<gene>
    <name evidence="2" type="ORF">SAMN06297387_1521</name>
</gene>
<keyword evidence="3" id="KW-1185">Reference proteome</keyword>
<dbReference type="OrthoDB" id="4520934at2"/>
<evidence type="ECO:0000313" key="2">
    <source>
        <dbReference type="EMBL" id="SOD68032.1"/>
    </source>
</evidence>